<comment type="function">
    <text evidence="3">Nucleoside triphosphate pyrophosphatase that hydrolyzes dTTP and UTP. May have a dual role in cell division arrest and in preventing the incorporation of modified nucleotides into cellular nucleic acids.</text>
</comment>
<dbReference type="EC" id="3.6.1.9" evidence="3"/>
<keyword evidence="3" id="KW-0546">Nucleotide metabolism</keyword>
<dbReference type="PANTHER" id="PTHR43213">
    <property type="entry name" value="BIFUNCTIONAL DTTP/UTP PYROPHOSPHATASE/METHYLTRANSFERASE PROTEIN-RELATED"/>
    <property type="match status" value="1"/>
</dbReference>
<dbReference type="EMBL" id="RJPQ01000001">
    <property type="protein sequence ID" value="RSJ88145.1"/>
    <property type="molecule type" value="Genomic_DNA"/>
</dbReference>
<comment type="caution">
    <text evidence="3">Lacks conserved residue(s) required for the propagation of feature annotation.</text>
</comment>
<feature type="site" description="Important for substrate specificity" evidence="3">
    <location>
        <position position="27"/>
    </location>
</feature>
<dbReference type="GO" id="GO:0009117">
    <property type="term" value="P:nucleotide metabolic process"/>
    <property type="evidence" value="ECO:0007669"/>
    <property type="project" value="UniProtKB-KW"/>
</dbReference>
<comment type="cofactor">
    <cofactor evidence="1 3">
        <name>a divalent metal cation</name>
        <dbReference type="ChEBI" id="CHEBI:60240"/>
    </cofactor>
</comment>
<gene>
    <name evidence="4" type="primary">maf</name>
    <name evidence="4" type="ORF">D8794_01965</name>
</gene>
<comment type="catalytic activity">
    <reaction evidence="3">
        <text>dTTP + H2O = dTMP + diphosphate + H(+)</text>
        <dbReference type="Rhea" id="RHEA:28534"/>
        <dbReference type="ChEBI" id="CHEBI:15377"/>
        <dbReference type="ChEBI" id="CHEBI:15378"/>
        <dbReference type="ChEBI" id="CHEBI:33019"/>
        <dbReference type="ChEBI" id="CHEBI:37568"/>
        <dbReference type="ChEBI" id="CHEBI:63528"/>
        <dbReference type="EC" id="3.6.1.9"/>
    </reaction>
</comment>
<evidence type="ECO:0000313" key="5">
    <source>
        <dbReference type="Proteomes" id="UP000277890"/>
    </source>
</evidence>
<organism evidence="4 5">
    <name type="scientific">Streptococcus cristatus</name>
    <dbReference type="NCBI Taxonomy" id="45634"/>
    <lineage>
        <taxon>Bacteria</taxon>
        <taxon>Bacillati</taxon>
        <taxon>Bacillota</taxon>
        <taxon>Bacilli</taxon>
        <taxon>Lactobacillales</taxon>
        <taxon>Streptococcaceae</taxon>
        <taxon>Streptococcus</taxon>
    </lineage>
</organism>
<dbReference type="PIRSF" id="PIRSF006305">
    <property type="entry name" value="Maf"/>
    <property type="match status" value="1"/>
</dbReference>
<comment type="catalytic activity">
    <reaction evidence="3">
        <text>UTP + H2O = UMP + diphosphate + H(+)</text>
        <dbReference type="Rhea" id="RHEA:29395"/>
        <dbReference type="ChEBI" id="CHEBI:15377"/>
        <dbReference type="ChEBI" id="CHEBI:15378"/>
        <dbReference type="ChEBI" id="CHEBI:33019"/>
        <dbReference type="ChEBI" id="CHEBI:46398"/>
        <dbReference type="ChEBI" id="CHEBI:57865"/>
        <dbReference type="EC" id="3.6.1.9"/>
    </reaction>
</comment>
<keyword evidence="3" id="KW-0963">Cytoplasm</keyword>
<dbReference type="HAMAP" id="MF_00528">
    <property type="entry name" value="Maf"/>
    <property type="match status" value="1"/>
</dbReference>
<accession>A0A3R9SW33</accession>
<dbReference type="Proteomes" id="UP000277890">
    <property type="component" value="Unassembled WGS sequence"/>
</dbReference>
<dbReference type="GO" id="GO:0036221">
    <property type="term" value="F:UTP diphosphatase activity"/>
    <property type="evidence" value="ECO:0007669"/>
    <property type="project" value="RHEA"/>
</dbReference>
<dbReference type="PANTHER" id="PTHR43213:SF5">
    <property type="entry name" value="BIFUNCTIONAL DTTP_UTP PYROPHOSPHATASE_METHYLTRANSFERASE PROTEIN-RELATED"/>
    <property type="match status" value="1"/>
</dbReference>
<dbReference type="GO" id="GO:0036218">
    <property type="term" value="F:dTTP diphosphatase activity"/>
    <property type="evidence" value="ECO:0007669"/>
    <property type="project" value="RHEA"/>
</dbReference>
<keyword evidence="2 3" id="KW-0378">Hydrolase</keyword>
<reference evidence="4 5" key="1">
    <citation type="submission" date="2018-11" db="EMBL/GenBank/DDBJ databases">
        <title>Species Designations Belie Phenotypic and Genotypic Heterogeneity in Oral Streptococci.</title>
        <authorList>
            <person name="Velsko I."/>
        </authorList>
    </citation>
    <scope>NUCLEOTIDE SEQUENCE [LARGE SCALE GENOMIC DNA]</scope>
    <source>
        <strain evidence="4 5">A54</strain>
    </source>
</reference>
<dbReference type="InterPro" id="IPR003697">
    <property type="entry name" value="Maf-like"/>
</dbReference>
<comment type="similarity">
    <text evidence="3">Belongs to the Maf family. YhdE subfamily.</text>
</comment>
<dbReference type="InterPro" id="IPR029001">
    <property type="entry name" value="ITPase-like_fam"/>
</dbReference>
<dbReference type="RefSeq" id="WP_125370755.1">
    <property type="nucleotide sequence ID" value="NZ_RJPO01000001.1"/>
</dbReference>
<dbReference type="SUPFAM" id="SSF52972">
    <property type="entry name" value="ITPase-like"/>
    <property type="match status" value="1"/>
</dbReference>
<comment type="subcellular location">
    <subcellularLocation>
        <location evidence="3">Cytoplasm</location>
    </subcellularLocation>
</comment>
<dbReference type="Pfam" id="PF02545">
    <property type="entry name" value="Maf"/>
    <property type="match status" value="1"/>
</dbReference>
<dbReference type="AlphaFoldDB" id="A0A3R9SW33"/>
<feature type="active site" description="Proton acceptor" evidence="3">
    <location>
        <position position="92"/>
    </location>
</feature>
<dbReference type="Gene3D" id="3.90.950.10">
    <property type="match status" value="1"/>
</dbReference>
<evidence type="ECO:0000256" key="3">
    <source>
        <dbReference type="HAMAP-Rule" id="MF_00528"/>
    </source>
</evidence>
<evidence type="ECO:0000313" key="4">
    <source>
        <dbReference type="EMBL" id="RSJ88145.1"/>
    </source>
</evidence>
<dbReference type="GO" id="GO:0005737">
    <property type="term" value="C:cytoplasm"/>
    <property type="evidence" value="ECO:0007669"/>
    <property type="project" value="UniProtKB-SubCell"/>
</dbReference>
<evidence type="ECO:0000256" key="1">
    <source>
        <dbReference type="ARBA" id="ARBA00001968"/>
    </source>
</evidence>
<protein>
    <recommendedName>
        <fullName evidence="3">dTTP/UTP pyrophosphatase</fullName>
        <shortName evidence="3">dTTPase/UTPase</shortName>
        <ecNumber evidence="3">3.6.1.9</ecNumber>
    </recommendedName>
    <alternativeName>
        <fullName evidence="3">Nucleoside triphosphate pyrophosphatase</fullName>
    </alternativeName>
    <alternativeName>
        <fullName evidence="3">Nucleotide pyrophosphatase</fullName>
        <shortName evidence="3">Nucleotide PPase</shortName>
    </alternativeName>
</protein>
<name>A0A3R9SW33_STRCR</name>
<evidence type="ECO:0000256" key="2">
    <source>
        <dbReference type="ARBA" id="ARBA00022801"/>
    </source>
</evidence>
<sequence length="215" mass="24608">MKMVFDYQREGEKGEIRRFVLLSTSPRRKELLSFLNPEIQAVEVDERAIEEHCMATIDDQDFLTKAAKICCEISKAKSDLDLEAETLYISADTIVVVGGQIYNKPQDLAEAGQMFRSYFGKSHHVVTSVCLRMQDFLEVFYTVAKVDFVDYYPELEPIIEAYLHDKRPLDKAGAYGFQELDPRFIRSITGDMHTIIGLPVAETSYRIFRGSKGKE</sequence>
<proteinExistence type="inferred from homology"/>
<comment type="caution">
    <text evidence="4">The sequence shown here is derived from an EMBL/GenBank/DDBJ whole genome shotgun (WGS) entry which is preliminary data.</text>
</comment>
<feature type="site" description="Important for substrate specificity" evidence="3">
    <location>
        <position position="178"/>
    </location>
</feature>
<feature type="site" description="Important for substrate specificity" evidence="3">
    <location>
        <position position="93"/>
    </location>
</feature>